<dbReference type="EMBL" id="JXBC01000002">
    <property type="protein sequence ID" value="KIU12124.1"/>
    <property type="molecule type" value="Genomic_DNA"/>
</dbReference>
<evidence type="ECO:0000313" key="3">
    <source>
        <dbReference type="Proteomes" id="UP000032247"/>
    </source>
</evidence>
<protein>
    <recommendedName>
        <fullName evidence="4">DUF1360 domain-containing protein</fullName>
    </recommendedName>
</protein>
<dbReference type="STRING" id="483913.AN935_06120"/>
<keyword evidence="1" id="KW-1133">Transmembrane helix</keyword>
<dbReference type="Proteomes" id="UP000032247">
    <property type="component" value="Unassembled WGS sequence"/>
</dbReference>
<evidence type="ECO:0000256" key="1">
    <source>
        <dbReference type="SAM" id="Phobius"/>
    </source>
</evidence>
<name>A0A0D1JHW6_BACIU</name>
<feature type="transmembrane region" description="Helical" evidence="1">
    <location>
        <begin position="6"/>
        <end position="23"/>
    </location>
</feature>
<keyword evidence="1" id="KW-0812">Transmembrane</keyword>
<evidence type="ECO:0008006" key="4">
    <source>
        <dbReference type="Google" id="ProtNLM"/>
    </source>
</evidence>
<dbReference type="Pfam" id="PF07098">
    <property type="entry name" value="DUF1360"/>
    <property type="match status" value="1"/>
</dbReference>
<reference evidence="2 3" key="1">
    <citation type="submission" date="2014-12" db="EMBL/GenBank/DDBJ databases">
        <title>Comparative genome analysis of Bacillus coagulans HM-08, Clostridium butyricum HM-68, Bacillus subtilis HM-66 and Bacillus licheniformis BL-09.</title>
        <authorList>
            <person name="Zhang H."/>
        </authorList>
    </citation>
    <scope>NUCLEOTIDE SEQUENCE [LARGE SCALE GENOMIC DNA]</scope>
    <source>
        <strain evidence="2 3">HM-66</strain>
    </source>
</reference>
<evidence type="ECO:0000313" key="2">
    <source>
        <dbReference type="EMBL" id="KIU12124.1"/>
    </source>
</evidence>
<dbReference type="AlphaFoldDB" id="A0A0D1JHW6"/>
<keyword evidence="1" id="KW-0472">Membrane</keyword>
<dbReference type="RefSeq" id="WP_043857290.1">
    <property type="nucleotide sequence ID" value="NZ_JBHFXL010000003.1"/>
</dbReference>
<accession>A0A0D1JHW6</accession>
<feature type="transmembrane region" description="Helical" evidence="1">
    <location>
        <begin position="69"/>
        <end position="88"/>
    </location>
</feature>
<organism evidence="2 3">
    <name type="scientific">Bacillus subtilis</name>
    <dbReference type="NCBI Taxonomy" id="1423"/>
    <lineage>
        <taxon>Bacteria</taxon>
        <taxon>Bacillati</taxon>
        <taxon>Bacillota</taxon>
        <taxon>Bacilli</taxon>
        <taxon>Bacillales</taxon>
        <taxon>Bacillaceae</taxon>
        <taxon>Bacillus</taxon>
    </lineage>
</organism>
<feature type="transmembrane region" description="Helical" evidence="1">
    <location>
        <begin position="94"/>
        <end position="112"/>
    </location>
</feature>
<sequence>MVINGLTIVLLSLAVFRLARLLVFDTIMAPLRSLFHEEKEEKDADGNIETYIVIKGTGVRAFIGELLSCYWCTGVWCAGFLILCQAFIPEAAQWLILLLAIAGLAGIIETLVSKWLQE</sequence>
<proteinExistence type="predicted"/>
<comment type="caution">
    <text evidence="2">The sequence shown here is derived from an EMBL/GenBank/DDBJ whole genome shotgun (WGS) entry which is preliminary data.</text>
</comment>
<dbReference type="InterPro" id="IPR010773">
    <property type="entry name" value="Mycophage_PG1_Gp7"/>
</dbReference>
<gene>
    <name evidence="2" type="ORF">SC09_Contig19orf00498</name>
</gene>
<dbReference type="PATRIC" id="fig|1423.173.peg.1004"/>